<gene>
    <name evidence="3" type="ORF">Dsin_012273</name>
</gene>
<evidence type="ECO:0000313" key="3">
    <source>
        <dbReference type="EMBL" id="KAK3218303.1"/>
    </source>
</evidence>
<feature type="domain" description="PB1" evidence="2">
    <location>
        <begin position="58"/>
        <end position="152"/>
    </location>
</feature>
<dbReference type="SMART" id="SM00666">
    <property type="entry name" value="PB1"/>
    <property type="match status" value="1"/>
</dbReference>
<keyword evidence="4" id="KW-1185">Reference proteome</keyword>
<organism evidence="3 4">
    <name type="scientific">Dipteronia sinensis</name>
    <dbReference type="NCBI Taxonomy" id="43782"/>
    <lineage>
        <taxon>Eukaryota</taxon>
        <taxon>Viridiplantae</taxon>
        <taxon>Streptophyta</taxon>
        <taxon>Embryophyta</taxon>
        <taxon>Tracheophyta</taxon>
        <taxon>Spermatophyta</taxon>
        <taxon>Magnoliopsida</taxon>
        <taxon>eudicotyledons</taxon>
        <taxon>Gunneridae</taxon>
        <taxon>Pentapetalae</taxon>
        <taxon>rosids</taxon>
        <taxon>malvids</taxon>
        <taxon>Sapindales</taxon>
        <taxon>Sapindaceae</taxon>
        <taxon>Hippocastanoideae</taxon>
        <taxon>Acereae</taxon>
        <taxon>Dipteronia</taxon>
    </lineage>
</organism>
<evidence type="ECO:0000259" key="2">
    <source>
        <dbReference type="SMART" id="SM00666"/>
    </source>
</evidence>
<feature type="region of interest" description="Disordered" evidence="1">
    <location>
        <begin position="1"/>
        <end position="35"/>
    </location>
</feature>
<dbReference type="EMBL" id="JANJYJ010000004">
    <property type="protein sequence ID" value="KAK3218303.1"/>
    <property type="molecule type" value="Genomic_DNA"/>
</dbReference>
<dbReference type="InterPro" id="IPR053198">
    <property type="entry name" value="Gynoecium_Dev_Regulator"/>
</dbReference>
<evidence type="ECO:0000313" key="4">
    <source>
        <dbReference type="Proteomes" id="UP001281410"/>
    </source>
</evidence>
<dbReference type="Pfam" id="PF00564">
    <property type="entry name" value="PB1"/>
    <property type="match status" value="1"/>
</dbReference>
<dbReference type="AlphaFoldDB" id="A0AAE0E7T1"/>
<evidence type="ECO:0000256" key="1">
    <source>
        <dbReference type="SAM" id="MobiDB-lite"/>
    </source>
</evidence>
<dbReference type="InterPro" id="IPR000270">
    <property type="entry name" value="PB1_dom"/>
</dbReference>
<reference evidence="3" key="1">
    <citation type="journal article" date="2023" name="Plant J.">
        <title>Genome sequences and population genomics provide insights into the demographic history, inbreeding, and mutation load of two 'living fossil' tree species of Dipteronia.</title>
        <authorList>
            <person name="Feng Y."/>
            <person name="Comes H.P."/>
            <person name="Chen J."/>
            <person name="Zhu S."/>
            <person name="Lu R."/>
            <person name="Zhang X."/>
            <person name="Li P."/>
            <person name="Qiu J."/>
            <person name="Olsen K.M."/>
            <person name="Qiu Y."/>
        </authorList>
    </citation>
    <scope>NUCLEOTIDE SEQUENCE</scope>
    <source>
        <strain evidence="3">NBL</strain>
    </source>
</reference>
<sequence>MPIRDPTKPPLKRSKKNQDSNSLPSATIVMDLPPPPPQAAANKLRIMVSYGGRIVPVPHKLKSLFYAGGETRIISVPAFIAATISTFSSHIATVLQVGYAFSLKYQLPLHDLDSLISLSTDEDLFIFLEELERFSSSPSPAPARIRLFLFPIKQLPGGDRELALSGIGPELTQTGLTHPKTESWFVDALKSAKMMQQKREMGVFGGEGGQSEGLCGQESMMLETTSSFGSSSSSVSLSNLPPIKPGGDETMIHYQDNKTLMPSIESTTCDIGIMASPVSYAQTVTYQDPVIPVVAIENKVSLNPVELSDTKISDLVPPGLPMHKTVQVAGPGYPLSTQLDQLHQQSLQFVQMSNPMSVLPVTSYYPTHNMMPPHQPLQYLPNQPYPVYAVPVGQAQAYNASPQYCSKETMPVVPGRPPLLPNTPAIAYKDVAAVPTIPGFVSQAYRTTPVANSPVHMLYNEIKQQNVVVPLMHNQPQPIGVTSGETANYSNEHDDEAARAQIYKSQPPPPPPTLPSHYQTMTNARTVLLS</sequence>
<protein>
    <recommendedName>
        <fullName evidence="2">PB1 domain-containing protein</fullName>
    </recommendedName>
</protein>
<dbReference type="PANTHER" id="PTHR31066:SF57">
    <property type="entry name" value="PROTEIN PAL OF QUIRKY"/>
    <property type="match status" value="1"/>
</dbReference>
<dbReference type="SUPFAM" id="SSF54277">
    <property type="entry name" value="CAD &amp; PB1 domains"/>
    <property type="match status" value="1"/>
</dbReference>
<name>A0AAE0E7T1_9ROSI</name>
<dbReference type="Proteomes" id="UP001281410">
    <property type="component" value="Unassembled WGS sequence"/>
</dbReference>
<proteinExistence type="predicted"/>
<dbReference type="CDD" id="cd06410">
    <property type="entry name" value="PB1_UP2"/>
    <property type="match status" value="1"/>
</dbReference>
<dbReference type="PANTHER" id="PTHR31066">
    <property type="entry name" value="OS05G0427100 PROTEIN-RELATED"/>
    <property type="match status" value="1"/>
</dbReference>
<comment type="caution">
    <text evidence="3">The sequence shown here is derived from an EMBL/GenBank/DDBJ whole genome shotgun (WGS) entry which is preliminary data.</text>
</comment>
<accession>A0AAE0E7T1</accession>